<dbReference type="PANTHER" id="PTHR11647">
    <property type="entry name" value="HYDRANTOINASE/DIHYDROPYRIMIDINASE FAMILY MEMBER"/>
    <property type="match status" value="1"/>
</dbReference>
<proteinExistence type="predicted"/>
<dbReference type="Proteomes" id="UP001501231">
    <property type="component" value="Unassembled WGS sequence"/>
</dbReference>
<sequence length="582" mass="61736">MEGTGMLDYLIKGGTIVDGTGAPGVTGDVGVRDGRVTALGRVEEPAAETIDADGLVVAPGFVDPHTHYDAQLFWDPYATPSNVHGVTTVISGNCGFTLAPLKERDADYIRRMMTKVEGMPLAALEEGVDWSWESFAGYLAALEGRIAVNAGFMVGHCALRRYVMGADATGGEATGDQLAEMTRLLHECIAAGGMGLSTTLSHTHSDGDGRPVASRYASREELVALSRATGEHEGTTLEGAFEGCLDTFSDDEIDLLTAMSVAARRPLNWNVLTIDSRAPEKARRQLEASARAADAGGRVVALTMPVPVPMNMSLRTFCALNLIPGWGEVLGLPIDRRVSALRDPAVRKRLLERAHGPEAGVFRRLADFGKYVVGDTYSAANEGLKGRVVEEVAAERGLDPFATLIEIAAADDLRTVLWPMPPDNDAASWRLRQVIWEHEHVMLGGSDAGAHLDRMCGAPYTTRFLGDALRGRRLVPLERAVRMITMDPARLFGLRGRGVLAPGRHADIVLFDPATVGAEDAALVHDLPGGGPRLTAGSTGVVRVLVGGVETVRDGTATGATPGAVLRSGRDTSTVATPGAPR</sequence>
<dbReference type="InterPro" id="IPR032466">
    <property type="entry name" value="Metal_Hydrolase"/>
</dbReference>
<evidence type="ECO:0000313" key="3">
    <source>
        <dbReference type="EMBL" id="GAA2410714.1"/>
    </source>
</evidence>
<accession>A0ABP5VSJ4</accession>
<dbReference type="PANTHER" id="PTHR11647:SF1">
    <property type="entry name" value="COLLAPSIN RESPONSE MEDIATOR PROTEIN"/>
    <property type="match status" value="1"/>
</dbReference>
<feature type="domain" description="Amidohydrolase 3" evidence="2">
    <location>
        <begin position="48"/>
        <end position="550"/>
    </location>
</feature>
<protein>
    <submittedName>
        <fullName evidence="3">Amidohydrolase family protein</fullName>
    </submittedName>
</protein>
<reference evidence="4" key="1">
    <citation type="journal article" date="2019" name="Int. J. Syst. Evol. Microbiol.">
        <title>The Global Catalogue of Microorganisms (GCM) 10K type strain sequencing project: providing services to taxonomists for standard genome sequencing and annotation.</title>
        <authorList>
            <consortium name="The Broad Institute Genomics Platform"/>
            <consortium name="The Broad Institute Genome Sequencing Center for Infectious Disease"/>
            <person name="Wu L."/>
            <person name="Ma J."/>
        </authorList>
    </citation>
    <scope>NUCLEOTIDE SEQUENCE [LARGE SCALE GENOMIC DNA]</scope>
    <source>
        <strain evidence="4">JCM 3325</strain>
    </source>
</reference>
<feature type="region of interest" description="Disordered" evidence="1">
    <location>
        <begin position="556"/>
        <end position="582"/>
    </location>
</feature>
<evidence type="ECO:0000256" key="1">
    <source>
        <dbReference type="SAM" id="MobiDB-lite"/>
    </source>
</evidence>
<dbReference type="InterPro" id="IPR050378">
    <property type="entry name" value="Metallo-dep_Hydrolases_sf"/>
</dbReference>
<dbReference type="Pfam" id="PF07969">
    <property type="entry name" value="Amidohydro_3"/>
    <property type="match status" value="1"/>
</dbReference>
<keyword evidence="4" id="KW-1185">Reference proteome</keyword>
<dbReference type="SUPFAM" id="SSF51338">
    <property type="entry name" value="Composite domain of metallo-dependent hydrolases"/>
    <property type="match status" value="1"/>
</dbReference>
<organism evidence="3 4">
    <name type="scientific">Actinomadura vinacea</name>
    <dbReference type="NCBI Taxonomy" id="115336"/>
    <lineage>
        <taxon>Bacteria</taxon>
        <taxon>Bacillati</taxon>
        <taxon>Actinomycetota</taxon>
        <taxon>Actinomycetes</taxon>
        <taxon>Streptosporangiales</taxon>
        <taxon>Thermomonosporaceae</taxon>
        <taxon>Actinomadura</taxon>
    </lineage>
</organism>
<dbReference type="InterPro" id="IPR011059">
    <property type="entry name" value="Metal-dep_hydrolase_composite"/>
</dbReference>
<evidence type="ECO:0000259" key="2">
    <source>
        <dbReference type="Pfam" id="PF07969"/>
    </source>
</evidence>
<dbReference type="InterPro" id="IPR013108">
    <property type="entry name" value="Amidohydro_3"/>
</dbReference>
<dbReference type="Gene3D" id="2.30.40.10">
    <property type="entry name" value="Urease, subunit C, domain 1"/>
    <property type="match status" value="1"/>
</dbReference>
<name>A0ABP5VSJ4_9ACTN</name>
<dbReference type="EMBL" id="BAAARW010000006">
    <property type="protein sequence ID" value="GAA2410714.1"/>
    <property type="molecule type" value="Genomic_DNA"/>
</dbReference>
<dbReference type="SUPFAM" id="SSF51556">
    <property type="entry name" value="Metallo-dependent hydrolases"/>
    <property type="match status" value="1"/>
</dbReference>
<comment type="caution">
    <text evidence="3">The sequence shown here is derived from an EMBL/GenBank/DDBJ whole genome shotgun (WGS) entry which is preliminary data.</text>
</comment>
<dbReference type="RefSeq" id="WP_344588358.1">
    <property type="nucleotide sequence ID" value="NZ_BAAARW010000006.1"/>
</dbReference>
<dbReference type="Gene3D" id="3.20.20.140">
    <property type="entry name" value="Metal-dependent hydrolases"/>
    <property type="match status" value="2"/>
</dbReference>
<evidence type="ECO:0000313" key="4">
    <source>
        <dbReference type="Proteomes" id="UP001501231"/>
    </source>
</evidence>
<gene>
    <name evidence="3" type="ORF">GCM10010191_19620</name>
</gene>